<accession>A0A2U3L1Y1</accession>
<sequence length="105" mass="11104">MQQAIAWPRLALRGTQSGENADSVFIGGSLSWQGSRSFLCLLGTRMRKRPRVPKPLVGIVTAVLNAWRASGNALKAGGPTALLPSRADSILCSSQLSGTNPTEVE</sequence>
<dbReference type="EMBL" id="OMOD01000157">
    <property type="protein sequence ID" value="SPF45898.1"/>
    <property type="molecule type" value="Genomic_DNA"/>
</dbReference>
<name>A0A2U3L1Y1_9BACT</name>
<evidence type="ECO:0000313" key="1">
    <source>
        <dbReference type="EMBL" id="SPF45898.1"/>
    </source>
</evidence>
<dbReference type="Proteomes" id="UP000238701">
    <property type="component" value="Unassembled WGS sequence"/>
</dbReference>
<gene>
    <name evidence="1" type="ORF">SBA1_610028</name>
</gene>
<organism evidence="1 2">
    <name type="scientific">Candidatus Sulfotelmatobacter kueseliae</name>
    <dbReference type="NCBI Taxonomy" id="2042962"/>
    <lineage>
        <taxon>Bacteria</taxon>
        <taxon>Pseudomonadati</taxon>
        <taxon>Acidobacteriota</taxon>
        <taxon>Terriglobia</taxon>
        <taxon>Terriglobales</taxon>
        <taxon>Candidatus Korobacteraceae</taxon>
        <taxon>Candidatus Sulfotelmatobacter</taxon>
    </lineage>
</organism>
<evidence type="ECO:0000313" key="2">
    <source>
        <dbReference type="Proteomes" id="UP000238701"/>
    </source>
</evidence>
<protein>
    <submittedName>
        <fullName evidence="1">Uncharacterized protein</fullName>
    </submittedName>
</protein>
<reference evidence="2" key="1">
    <citation type="submission" date="2018-02" db="EMBL/GenBank/DDBJ databases">
        <authorList>
            <person name="Hausmann B."/>
        </authorList>
    </citation>
    <scope>NUCLEOTIDE SEQUENCE [LARGE SCALE GENOMIC DNA]</scope>
    <source>
        <strain evidence="2">Peat soil MAG SbA1</strain>
    </source>
</reference>
<proteinExistence type="predicted"/>
<dbReference type="AlphaFoldDB" id="A0A2U3L1Y1"/>